<dbReference type="HOGENOM" id="CLU_1866631_0_0_1"/>
<evidence type="ECO:0000313" key="2">
    <source>
        <dbReference type="EMBL" id="EEP77814.1"/>
    </source>
</evidence>
<dbReference type="Proteomes" id="UP000002058">
    <property type="component" value="Unassembled WGS sequence"/>
</dbReference>
<feature type="region of interest" description="Disordered" evidence="1">
    <location>
        <begin position="1"/>
        <end position="31"/>
    </location>
</feature>
<sequence>MAKEQPPAQQTANAHPSPKSKPQSKIPEIEASIANQQRLMAQIRKQLAVSESNLSLEVERLGRMGENVRRAARDFRAIRSRCSAFRKRLCAKEKGAVAEVDGGDGGNKNELARIKSKANNGERKAGLKWWKPKERDC</sequence>
<proteinExistence type="predicted"/>
<dbReference type="VEuPathDB" id="FungiDB:UREG_02663"/>
<protein>
    <submittedName>
        <fullName evidence="2">Uncharacterized protein</fullName>
    </submittedName>
</protein>
<organism evidence="2 3">
    <name type="scientific">Uncinocarpus reesii (strain UAMH 1704)</name>
    <dbReference type="NCBI Taxonomy" id="336963"/>
    <lineage>
        <taxon>Eukaryota</taxon>
        <taxon>Fungi</taxon>
        <taxon>Dikarya</taxon>
        <taxon>Ascomycota</taxon>
        <taxon>Pezizomycotina</taxon>
        <taxon>Eurotiomycetes</taxon>
        <taxon>Eurotiomycetidae</taxon>
        <taxon>Onygenales</taxon>
        <taxon>Onygenaceae</taxon>
        <taxon>Uncinocarpus</taxon>
    </lineage>
</organism>
<feature type="compositionally biased region" description="Low complexity" evidence="1">
    <location>
        <begin position="16"/>
        <end position="25"/>
    </location>
</feature>
<dbReference type="AlphaFoldDB" id="C4JH90"/>
<dbReference type="KEGG" id="ure:UREG_02663"/>
<keyword evidence="3" id="KW-1185">Reference proteome</keyword>
<dbReference type="InParanoid" id="C4JH90"/>
<name>C4JH90_UNCRE</name>
<dbReference type="EMBL" id="CH476615">
    <property type="protein sequence ID" value="EEP77814.1"/>
    <property type="molecule type" value="Genomic_DNA"/>
</dbReference>
<feature type="region of interest" description="Disordered" evidence="1">
    <location>
        <begin position="98"/>
        <end position="117"/>
    </location>
</feature>
<evidence type="ECO:0000256" key="1">
    <source>
        <dbReference type="SAM" id="MobiDB-lite"/>
    </source>
</evidence>
<evidence type="ECO:0000313" key="3">
    <source>
        <dbReference type="Proteomes" id="UP000002058"/>
    </source>
</evidence>
<dbReference type="GeneID" id="8443110"/>
<gene>
    <name evidence="2" type="ORF">UREG_02663</name>
</gene>
<reference evidence="3" key="1">
    <citation type="journal article" date="2009" name="Genome Res.">
        <title>Comparative genomic analyses of the human fungal pathogens Coccidioides and their relatives.</title>
        <authorList>
            <person name="Sharpton T.J."/>
            <person name="Stajich J.E."/>
            <person name="Rounsley S.D."/>
            <person name="Gardner M.J."/>
            <person name="Wortman J.R."/>
            <person name="Jordar V.S."/>
            <person name="Maiti R."/>
            <person name="Kodira C.D."/>
            <person name="Neafsey D.E."/>
            <person name="Zeng Q."/>
            <person name="Hung C.-Y."/>
            <person name="McMahan C."/>
            <person name="Muszewska A."/>
            <person name="Grynberg M."/>
            <person name="Mandel M.A."/>
            <person name="Kellner E.M."/>
            <person name="Barker B.M."/>
            <person name="Galgiani J.N."/>
            <person name="Orbach M.J."/>
            <person name="Kirkland T.N."/>
            <person name="Cole G.T."/>
            <person name="Henn M.R."/>
            <person name="Birren B.W."/>
            <person name="Taylor J.W."/>
        </authorList>
    </citation>
    <scope>NUCLEOTIDE SEQUENCE [LARGE SCALE GENOMIC DNA]</scope>
    <source>
        <strain evidence="3">UAMH 1704</strain>
    </source>
</reference>
<accession>C4JH90</accession>
<dbReference type="RefSeq" id="XP_002543147.1">
    <property type="nucleotide sequence ID" value="XM_002543101.1"/>
</dbReference>